<dbReference type="Gene3D" id="3.80.10.10">
    <property type="entry name" value="Ribonuclease Inhibitor"/>
    <property type="match status" value="1"/>
</dbReference>
<dbReference type="EMBL" id="JARKIF010000003">
    <property type="protein sequence ID" value="KAJ7644613.1"/>
    <property type="molecule type" value="Genomic_DNA"/>
</dbReference>
<evidence type="ECO:0000313" key="2">
    <source>
        <dbReference type="EMBL" id="KAJ7644613.1"/>
    </source>
</evidence>
<dbReference type="SUPFAM" id="SSF52047">
    <property type="entry name" value="RNI-like"/>
    <property type="match status" value="1"/>
</dbReference>
<dbReference type="PANTHER" id="PTHR38926">
    <property type="entry name" value="F-BOX DOMAIN CONTAINING PROTEIN, EXPRESSED"/>
    <property type="match status" value="1"/>
</dbReference>
<gene>
    <name evidence="2" type="ORF">FB45DRAFT_1021369</name>
</gene>
<dbReference type="AlphaFoldDB" id="A0AAD7FYV6"/>
<accession>A0AAD7FYV6</accession>
<organism evidence="2 3">
    <name type="scientific">Roridomyces roridus</name>
    <dbReference type="NCBI Taxonomy" id="1738132"/>
    <lineage>
        <taxon>Eukaryota</taxon>
        <taxon>Fungi</taxon>
        <taxon>Dikarya</taxon>
        <taxon>Basidiomycota</taxon>
        <taxon>Agaricomycotina</taxon>
        <taxon>Agaricomycetes</taxon>
        <taxon>Agaricomycetidae</taxon>
        <taxon>Agaricales</taxon>
        <taxon>Marasmiineae</taxon>
        <taxon>Mycenaceae</taxon>
        <taxon>Roridomyces</taxon>
    </lineage>
</organism>
<keyword evidence="3" id="KW-1185">Reference proteome</keyword>
<evidence type="ECO:0000313" key="3">
    <source>
        <dbReference type="Proteomes" id="UP001221142"/>
    </source>
</evidence>
<feature type="domain" description="F-box" evidence="1">
    <location>
        <begin position="30"/>
        <end position="78"/>
    </location>
</feature>
<dbReference type="InterPro" id="IPR001810">
    <property type="entry name" value="F-box_dom"/>
</dbReference>
<dbReference type="InterPro" id="IPR036047">
    <property type="entry name" value="F-box-like_dom_sf"/>
</dbReference>
<dbReference type="InterPro" id="IPR032675">
    <property type="entry name" value="LRR_dom_sf"/>
</dbReference>
<sequence length="464" mass="52490">MVALKSELIRLRAERENVLAKLAAVVYPVLTLPHEITSEVFLRYLDDEPTCNPLVLSSVCSLWRKVALSTPRLWTHLHPRHDWTHVADFLRLWLPRAGALPVDIRLLLPDTSSSGRAACEEIFRILGEHSTQLRVLDLFNYSGGINIPVEWPGPLSSLTKISLSTIHDEISIPSLLDAPQLKEASFSRSSFATVIWPSYLPWNQLTTLRFFHVGIPECLQILEHTPNLELLEFGYNAELEFGFTAPPLLLRHLHTLILRENLGDRIMPFLNPPALRKLRLESAIGYCGHNVKLFVERSLCALTDLYLLVEDMDDLAAFAECLPASPSVRSLEINCRNINGRETMQDMLRLMSKTSSLLPALSSLAISECRTTVQLSWLVDMLAGRMGSQESAQLESFRMSFIERDHTICCEDPNGVGEHRRFSHLLTQLGDMRSKGLKLDIHSTADWFSFEINTKMIEEICGQL</sequence>
<comment type="caution">
    <text evidence="2">The sequence shown here is derived from an EMBL/GenBank/DDBJ whole genome shotgun (WGS) entry which is preliminary data.</text>
</comment>
<dbReference type="SUPFAM" id="SSF81383">
    <property type="entry name" value="F-box domain"/>
    <property type="match status" value="1"/>
</dbReference>
<reference evidence="2" key="1">
    <citation type="submission" date="2023-03" db="EMBL/GenBank/DDBJ databases">
        <title>Massive genome expansion in bonnet fungi (Mycena s.s.) driven by repeated elements and novel gene families across ecological guilds.</title>
        <authorList>
            <consortium name="Lawrence Berkeley National Laboratory"/>
            <person name="Harder C.B."/>
            <person name="Miyauchi S."/>
            <person name="Viragh M."/>
            <person name="Kuo A."/>
            <person name="Thoen E."/>
            <person name="Andreopoulos B."/>
            <person name="Lu D."/>
            <person name="Skrede I."/>
            <person name="Drula E."/>
            <person name="Henrissat B."/>
            <person name="Morin E."/>
            <person name="Kohler A."/>
            <person name="Barry K."/>
            <person name="LaButti K."/>
            <person name="Morin E."/>
            <person name="Salamov A."/>
            <person name="Lipzen A."/>
            <person name="Mereny Z."/>
            <person name="Hegedus B."/>
            <person name="Baldrian P."/>
            <person name="Stursova M."/>
            <person name="Weitz H."/>
            <person name="Taylor A."/>
            <person name="Grigoriev I.V."/>
            <person name="Nagy L.G."/>
            <person name="Martin F."/>
            <person name="Kauserud H."/>
        </authorList>
    </citation>
    <scope>NUCLEOTIDE SEQUENCE</scope>
    <source>
        <strain evidence="2">9284</strain>
    </source>
</reference>
<dbReference type="PANTHER" id="PTHR38926:SF5">
    <property type="entry name" value="F-BOX AND LEUCINE-RICH REPEAT PROTEIN 6"/>
    <property type="match status" value="1"/>
</dbReference>
<proteinExistence type="predicted"/>
<dbReference type="Proteomes" id="UP001221142">
    <property type="component" value="Unassembled WGS sequence"/>
</dbReference>
<name>A0AAD7FYV6_9AGAR</name>
<dbReference type="Pfam" id="PF12937">
    <property type="entry name" value="F-box-like"/>
    <property type="match status" value="1"/>
</dbReference>
<protein>
    <recommendedName>
        <fullName evidence="1">F-box domain-containing protein</fullName>
    </recommendedName>
</protein>
<dbReference type="Gene3D" id="1.20.1280.50">
    <property type="match status" value="1"/>
</dbReference>
<evidence type="ECO:0000259" key="1">
    <source>
        <dbReference type="Pfam" id="PF12937"/>
    </source>
</evidence>